<dbReference type="EMBL" id="VJZE01000164">
    <property type="protein sequence ID" value="MPY42605.1"/>
    <property type="molecule type" value="Genomic_DNA"/>
</dbReference>
<evidence type="ECO:0000313" key="3">
    <source>
        <dbReference type="EMBL" id="MPY42605.1"/>
    </source>
</evidence>
<dbReference type="Pfam" id="PF06445">
    <property type="entry name" value="GyrI-like"/>
    <property type="match status" value="1"/>
</dbReference>
<dbReference type="OrthoDB" id="4772335at2"/>
<comment type="caution">
    <text evidence="3">The sequence shown here is derived from an EMBL/GenBank/DDBJ whole genome shotgun (WGS) entry which is preliminary data.</text>
</comment>
<evidence type="ECO:0000313" key="4">
    <source>
        <dbReference type="Proteomes" id="UP000326979"/>
    </source>
</evidence>
<keyword evidence="4" id="KW-1185">Reference proteome</keyword>
<accession>A0A5N8W912</accession>
<gene>
    <name evidence="3" type="ORF">FNH04_22695</name>
</gene>
<dbReference type="InterPro" id="IPR008319">
    <property type="entry name" value="GyrI-like_CCH_Lin2189-like"/>
</dbReference>
<dbReference type="Proteomes" id="UP000326979">
    <property type="component" value="Unassembled WGS sequence"/>
</dbReference>
<reference evidence="3 4" key="1">
    <citation type="submission" date="2019-07" db="EMBL/GenBank/DDBJ databases">
        <title>New species of Amycolatopsis and Streptomyces.</title>
        <authorList>
            <person name="Duangmal K."/>
            <person name="Teo W.F.A."/>
            <person name="Lipun K."/>
        </authorList>
    </citation>
    <scope>NUCLEOTIDE SEQUENCE [LARGE SCALE GENOMIC DNA]</scope>
    <source>
        <strain evidence="3 4">TISTR 2346</strain>
    </source>
</reference>
<feature type="region of interest" description="Disordered" evidence="1">
    <location>
        <begin position="200"/>
        <end position="247"/>
    </location>
</feature>
<dbReference type="RefSeq" id="WP_152787078.1">
    <property type="nucleotide sequence ID" value="NZ_BAABEQ010000005.1"/>
</dbReference>
<dbReference type="SUPFAM" id="SSF55136">
    <property type="entry name" value="Probable bacterial effector-binding domain"/>
    <property type="match status" value="1"/>
</dbReference>
<proteinExistence type="predicted"/>
<name>A0A5N8W912_9ACTN</name>
<evidence type="ECO:0000259" key="2">
    <source>
        <dbReference type="Pfam" id="PF06445"/>
    </source>
</evidence>
<feature type="compositionally biased region" description="Basic and acidic residues" evidence="1">
    <location>
        <begin position="207"/>
        <end position="223"/>
    </location>
</feature>
<dbReference type="InterPro" id="IPR011256">
    <property type="entry name" value="Reg_factor_effector_dom_sf"/>
</dbReference>
<feature type="compositionally biased region" description="Basic and acidic residues" evidence="1">
    <location>
        <begin position="238"/>
        <end position="247"/>
    </location>
</feature>
<feature type="domain" description="GyrI-like small molecule binding" evidence="2">
    <location>
        <begin position="20"/>
        <end position="203"/>
    </location>
</feature>
<sequence>MTDKIDFKKDLDAYRARRDQFRIVDVPDMQYLMIDGHGDPNTSPAYTEAVEALYPVAYRLKFASKRDLGRDYVVMPLEGLWWAEDMGSFTVSRDKSRWDWTLMIATPDWIDQQMFDAAVKQAGSKDHPARLGDIRLESLSEGVCVQTLHVGSYDDEADVLARMHHEFIPDNGLRMVGKHHEVYLSDPRRVAPEKLRTILRQPVRTTTDPHEQARHEPDARGIEPARSGHSPAGAAGLRQRDHTDDPR</sequence>
<dbReference type="AlphaFoldDB" id="A0A5N8W912"/>
<evidence type="ECO:0000256" key="1">
    <source>
        <dbReference type="SAM" id="MobiDB-lite"/>
    </source>
</evidence>
<dbReference type="PIRSF" id="PIRSF031644">
    <property type="entry name" value="UCP031644"/>
    <property type="match status" value="1"/>
</dbReference>
<protein>
    <recommendedName>
        <fullName evidence="2">GyrI-like small molecule binding domain-containing protein</fullName>
    </recommendedName>
</protein>
<dbReference type="InterPro" id="IPR029442">
    <property type="entry name" value="GyrI-like"/>
</dbReference>
<organism evidence="3 4">
    <name type="scientific">Streptomyces phyllanthi</name>
    <dbReference type="NCBI Taxonomy" id="1803180"/>
    <lineage>
        <taxon>Bacteria</taxon>
        <taxon>Bacillati</taxon>
        <taxon>Actinomycetota</taxon>
        <taxon>Actinomycetes</taxon>
        <taxon>Kitasatosporales</taxon>
        <taxon>Streptomycetaceae</taxon>
        <taxon>Streptomyces</taxon>
    </lineage>
</organism>
<dbReference type="Gene3D" id="3.20.80.10">
    <property type="entry name" value="Regulatory factor, effector binding domain"/>
    <property type="match status" value="1"/>
</dbReference>